<protein>
    <submittedName>
        <fullName evidence="1">Uncharacterized protein</fullName>
    </submittedName>
</protein>
<accession>A0ABQ0JNR7</accession>
<keyword evidence="2" id="KW-1185">Reference proteome</keyword>
<gene>
    <name evidence="1" type="ORF">JCM19239_5311</name>
</gene>
<proteinExistence type="predicted"/>
<dbReference type="Proteomes" id="UP000029223">
    <property type="component" value="Unassembled WGS sequence"/>
</dbReference>
<dbReference type="EMBL" id="BBMS01000093">
    <property type="protein sequence ID" value="GAL30394.1"/>
    <property type="molecule type" value="Genomic_DNA"/>
</dbReference>
<evidence type="ECO:0000313" key="2">
    <source>
        <dbReference type="Proteomes" id="UP000029223"/>
    </source>
</evidence>
<organism evidence="1 2">
    <name type="scientific">Vibrio variabilis</name>
    <dbReference type="NCBI Taxonomy" id="990271"/>
    <lineage>
        <taxon>Bacteria</taxon>
        <taxon>Pseudomonadati</taxon>
        <taxon>Pseudomonadota</taxon>
        <taxon>Gammaproteobacteria</taxon>
        <taxon>Vibrionales</taxon>
        <taxon>Vibrionaceae</taxon>
        <taxon>Vibrio</taxon>
    </lineage>
</organism>
<evidence type="ECO:0000313" key="1">
    <source>
        <dbReference type="EMBL" id="GAL30394.1"/>
    </source>
</evidence>
<name>A0ABQ0JNR7_9VIBR</name>
<comment type="caution">
    <text evidence="1">The sequence shown here is derived from an EMBL/GenBank/DDBJ whole genome shotgun (WGS) entry which is preliminary data.</text>
</comment>
<reference evidence="2" key="1">
    <citation type="submission" date="2014-09" db="EMBL/GenBank/DDBJ databases">
        <title>Vibrio variabilis JCM 19239. (C206) whole genome shotgun sequence.</title>
        <authorList>
            <person name="Sawabe T."/>
            <person name="Meirelles P."/>
            <person name="Nakanishi M."/>
            <person name="Sayaka M."/>
            <person name="Hattori M."/>
            <person name="Ohkuma M."/>
        </authorList>
    </citation>
    <scope>NUCLEOTIDE SEQUENCE [LARGE SCALE GENOMIC DNA]</scope>
    <source>
        <strain evidence="2">JCM 19239</strain>
    </source>
</reference>
<sequence length="104" mass="12334">MNETIMEEILTMAMEGVTQMENRIRDLPSDCHSWLREERWVKMIFDIKDFFPAYYARVYDILDRASNRAKLNKESTTRMMIEQVFRCATDTTIKIQGVPYAKVS</sequence>